<evidence type="ECO:0000313" key="3">
    <source>
        <dbReference type="Proteomes" id="UP001285521"/>
    </source>
</evidence>
<evidence type="ECO:0000256" key="1">
    <source>
        <dbReference type="SAM" id="MobiDB-lite"/>
    </source>
</evidence>
<reference evidence="2 3" key="1">
    <citation type="submission" date="2023-11" db="EMBL/GenBank/DDBJ databases">
        <title>Lentzea sokolovensis, sp. nov., Lentzea kristufkii, sp. nov., and Lentzea miocenensis, sp. nov., rare actinobacteria from Sokolov Coal Basin, Miocene lacustrine sediment, Czech Republic.</title>
        <authorList>
            <person name="Lara A."/>
            <person name="Kotroba L."/>
            <person name="Nouioui I."/>
            <person name="Neumann-Schaal M."/>
            <person name="Mast Y."/>
            <person name="Chronakova A."/>
        </authorList>
    </citation>
    <scope>NUCLEOTIDE SEQUENCE [LARGE SCALE GENOMIC DNA]</scope>
    <source>
        <strain evidence="2 3">BCCO 10_0856</strain>
    </source>
</reference>
<evidence type="ECO:0000313" key="2">
    <source>
        <dbReference type="EMBL" id="MDX8029369.1"/>
    </source>
</evidence>
<organism evidence="2 3">
    <name type="scientific">Lentzea miocenica</name>
    <dbReference type="NCBI Taxonomy" id="3095431"/>
    <lineage>
        <taxon>Bacteria</taxon>
        <taxon>Bacillati</taxon>
        <taxon>Actinomycetota</taxon>
        <taxon>Actinomycetes</taxon>
        <taxon>Pseudonocardiales</taxon>
        <taxon>Pseudonocardiaceae</taxon>
        <taxon>Lentzea</taxon>
    </lineage>
</organism>
<reference evidence="2 3" key="2">
    <citation type="submission" date="2023-11" db="EMBL/GenBank/DDBJ databases">
        <authorList>
            <person name="Lara A.C."/>
            <person name="Chronakova A."/>
        </authorList>
    </citation>
    <scope>NUCLEOTIDE SEQUENCE [LARGE SCALE GENOMIC DNA]</scope>
    <source>
        <strain evidence="2 3">BCCO 10_0856</strain>
    </source>
</reference>
<dbReference type="Proteomes" id="UP001285521">
    <property type="component" value="Unassembled WGS sequence"/>
</dbReference>
<accession>A0ABU4SU08</accession>
<name>A0ABU4SU08_9PSEU</name>
<feature type="compositionally biased region" description="Polar residues" evidence="1">
    <location>
        <begin position="22"/>
        <end position="31"/>
    </location>
</feature>
<comment type="caution">
    <text evidence="2">The sequence shown here is derived from an EMBL/GenBank/DDBJ whole genome shotgun (WGS) entry which is preliminary data.</text>
</comment>
<keyword evidence="3" id="KW-1185">Reference proteome</keyword>
<protein>
    <submittedName>
        <fullName evidence="2">Uncharacterized protein</fullName>
    </submittedName>
</protein>
<proteinExistence type="predicted"/>
<sequence>MREEDAIRAAQQIGLAPGEHVTMQTEGQINNPHGHHRDDTGPQHVDGWYVENNGGNYSARKIHSDDR</sequence>
<dbReference type="EMBL" id="JAXAVW010000003">
    <property type="protein sequence ID" value="MDX8029369.1"/>
    <property type="molecule type" value="Genomic_DNA"/>
</dbReference>
<gene>
    <name evidence="2" type="ORF">SK803_04065</name>
</gene>
<feature type="region of interest" description="Disordered" evidence="1">
    <location>
        <begin position="13"/>
        <end position="67"/>
    </location>
</feature>
<dbReference type="RefSeq" id="WP_319964378.1">
    <property type="nucleotide sequence ID" value="NZ_JAXAVW010000003.1"/>
</dbReference>